<gene>
    <name evidence="1" type="ORF">G8770_15925</name>
</gene>
<sequence length="102" mass="11128">MLDKNRPRTPPSAAATRKLLVSAKLDEPSSQKGLSNDVSLCQLCQLKPHTVHPYHSPVSKMQEASLVRSTKIFASEGAPEVVRFALRRETFDGIVVAMAGRA</sequence>
<accession>A0A9E5T3J2</accession>
<evidence type="ECO:0000313" key="1">
    <source>
        <dbReference type="EMBL" id="NHO67039.1"/>
    </source>
</evidence>
<organism evidence="1 2">
    <name type="scientific">Pseudomaricurvus hydrocarbonicus</name>
    <dbReference type="NCBI Taxonomy" id="1470433"/>
    <lineage>
        <taxon>Bacteria</taxon>
        <taxon>Pseudomonadati</taxon>
        <taxon>Pseudomonadota</taxon>
        <taxon>Gammaproteobacteria</taxon>
        <taxon>Cellvibrionales</taxon>
        <taxon>Cellvibrionaceae</taxon>
        <taxon>Pseudomaricurvus</taxon>
    </lineage>
</organism>
<dbReference type="AlphaFoldDB" id="A0A9E5T3J2"/>
<reference evidence="1" key="1">
    <citation type="submission" date="2020-03" db="EMBL/GenBank/DDBJ databases">
        <authorList>
            <person name="Guo F."/>
        </authorList>
    </citation>
    <scope>NUCLEOTIDE SEQUENCE</scope>
    <source>
        <strain evidence="1">JCM 30134</strain>
    </source>
</reference>
<dbReference type="Proteomes" id="UP000787472">
    <property type="component" value="Unassembled WGS sequence"/>
</dbReference>
<evidence type="ECO:0000313" key="2">
    <source>
        <dbReference type="Proteomes" id="UP000787472"/>
    </source>
</evidence>
<name>A0A9E5T3J2_9GAMM</name>
<protein>
    <submittedName>
        <fullName evidence="1">Uncharacterized protein</fullName>
    </submittedName>
</protein>
<proteinExistence type="predicted"/>
<comment type="caution">
    <text evidence="1">The sequence shown here is derived from an EMBL/GenBank/DDBJ whole genome shotgun (WGS) entry which is preliminary data.</text>
</comment>
<keyword evidence="2" id="KW-1185">Reference proteome</keyword>
<dbReference type="EMBL" id="JAAONZ010000013">
    <property type="protein sequence ID" value="NHO67039.1"/>
    <property type="molecule type" value="Genomic_DNA"/>
</dbReference>